<proteinExistence type="predicted"/>
<keyword evidence="2" id="KW-1185">Reference proteome</keyword>
<organism evidence="1 2">
    <name type="scientific">Mycobacterium novum</name>
    <dbReference type="NCBI Taxonomy" id="2492438"/>
    <lineage>
        <taxon>Bacteria</taxon>
        <taxon>Bacillati</taxon>
        <taxon>Actinomycetota</taxon>
        <taxon>Actinomycetes</taxon>
        <taxon>Mycobacteriales</taxon>
        <taxon>Mycobacteriaceae</taxon>
        <taxon>Mycobacterium</taxon>
    </lineage>
</organism>
<dbReference type="EMBL" id="AP022562">
    <property type="protein sequence ID" value="BBX13864.1"/>
    <property type="molecule type" value="Genomic_DNA"/>
</dbReference>
<evidence type="ECO:0000313" key="1">
    <source>
        <dbReference type="EMBL" id="BBX13864.1"/>
    </source>
</evidence>
<evidence type="ECO:0000313" key="2">
    <source>
        <dbReference type="Proteomes" id="UP000466997"/>
    </source>
</evidence>
<dbReference type="KEGG" id="mnm:MNVM_29450"/>
<protein>
    <submittedName>
        <fullName evidence="1">Uncharacterized protein</fullName>
    </submittedName>
</protein>
<name>A0A7I7JRG2_9MYCO</name>
<dbReference type="AlphaFoldDB" id="A0A7I7JRG2"/>
<dbReference type="Proteomes" id="UP000466997">
    <property type="component" value="Chromosome"/>
</dbReference>
<sequence length="350" mass="36260">MSEVFGGARPHALATKGGTLAAATVLAGAGLLGAAAVGPELPGTPFAAVQHETALIAFPTFAESLQTLLNDFGMGNLNDMLGGFGTGAFNIDSSVEDFLAAMNPDGITLNGLTEIFGLPLDIPLYSATHDSVLGFGSDWLVDGVPIGNLDLGDLIDVFLGDGAGEHSLMDLASAVGLGTLLGQWGSLINGLVDNMNVLNCTVTCGFASIDTHPELTLNSSLVDWLSGITGVATTDVTQHHYSGLGSTVIVPNSAYTLGEYLHTLPVSDTDSTKMDVTTLGHLFGMTPNQPWNEYVSNFPFGGTLLDPSGEIWGDQTVGTLLSSFLPEDSALVITGDTPITDILEAFGLLW</sequence>
<accession>A0A7I7JRG2</accession>
<dbReference type="RefSeq" id="WP_193465192.1">
    <property type="nucleotide sequence ID" value="NZ_AP022562.1"/>
</dbReference>
<gene>
    <name evidence="1" type="ORF">MNVM_29450</name>
</gene>
<reference evidence="1 2" key="1">
    <citation type="journal article" date="2019" name="Emerg. Microbes Infect.">
        <title>Comprehensive subspecies identification of 175 nontuberculous mycobacteria species based on 7547 genomic profiles.</title>
        <authorList>
            <person name="Matsumoto Y."/>
            <person name="Kinjo T."/>
            <person name="Motooka D."/>
            <person name="Nabeya D."/>
            <person name="Jung N."/>
            <person name="Uechi K."/>
            <person name="Horii T."/>
            <person name="Iida T."/>
            <person name="Fujita J."/>
            <person name="Nakamura S."/>
        </authorList>
    </citation>
    <scope>NUCLEOTIDE SEQUENCE [LARGE SCALE GENOMIC DNA]</scope>
    <source>
        <strain evidence="1 2">JCM 6391</strain>
    </source>
</reference>